<protein>
    <submittedName>
        <fullName evidence="4">Cell division protein DivIC (FtsB), stabilizes FtsL against RasP cleavage</fullName>
    </submittedName>
</protein>
<keyword evidence="3" id="KW-0472">Membrane</keyword>
<dbReference type="EMBL" id="FUKR01000001">
    <property type="protein sequence ID" value="SJN15353.1"/>
    <property type="molecule type" value="Genomic_DNA"/>
</dbReference>
<feature type="region of interest" description="Disordered" evidence="2">
    <location>
        <begin position="144"/>
        <end position="175"/>
    </location>
</feature>
<keyword evidence="3" id="KW-1133">Transmembrane helix</keyword>
<dbReference type="Pfam" id="PF04977">
    <property type="entry name" value="DivIC"/>
    <property type="match status" value="1"/>
</dbReference>
<sequence length="175" mass="18729">MASRRRQTGATDQGWLWSLRFSGYSALVFGLVVLAVASLAPNVTQLVAQRQQIAELSRSVTEDRDEVERLKAERERWNDKTFVTSQARDRLYFVKPGEVSFIVINDIDQGALTGTAGDISDEVEAASVQWPSALLGSIVNSGGARTVSEVPGAVPDPDTTEPAPADGATPTPAGE</sequence>
<feature type="transmembrane region" description="Helical" evidence="3">
    <location>
        <begin position="21"/>
        <end position="40"/>
    </location>
</feature>
<accession>A0A1R4I7S9</accession>
<keyword evidence="1" id="KW-0175">Coiled coil</keyword>
<proteinExistence type="predicted"/>
<feature type="coiled-coil region" evidence="1">
    <location>
        <begin position="53"/>
        <end position="80"/>
    </location>
</feature>
<dbReference type="OrthoDB" id="5187715at2"/>
<dbReference type="GO" id="GO:0051301">
    <property type="term" value="P:cell division"/>
    <property type="evidence" value="ECO:0007669"/>
    <property type="project" value="UniProtKB-KW"/>
</dbReference>
<keyword evidence="4" id="KW-0132">Cell division</keyword>
<dbReference type="InterPro" id="IPR007060">
    <property type="entry name" value="FtsL/DivIC"/>
</dbReference>
<evidence type="ECO:0000313" key="5">
    <source>
        <dbReference type="Proteomes" id="UP000196778"/>
    </source>
</evidence>
<feature type="compositionally biased region" description="Low complexity" evidence="2">
    <location>
        <begin position="155"/>
        <end position="175"/>
    </location>
</feature>
<dbReference type="AlphaFoldDB" id="A0A1R4I7S9"/>
<evidence type="ECO:0000313" key="4">
    <source>
        <dbReference type="EMBL" id="SJN15353.1"/>
    </source>
</evidence>
<evidence type="ECO:0000256" key="3">
    <source>
        <dbReference type="SAM" id="Phobius"/>
    </source>
</evidence>
<keyword evidence="4" id="KW-0131">Cell cycle</keyword>
<organism evidence="4 5">
    <name type="scientific">Mycetocola reblochoni REB411</name>
    <dbReference type="NCBI Taxonomy" id="1255698"/>
    <lineage>
        <taxon>Bacteria</taxon>
        <taxon>Bacillati</taxon>
        <taxon>Actinomycetota</taxon>
        <taxon>Actinomycetes</taxon>
        <taxon>Micrococcales</taxon>
        <taxon>Microbacteriaceae</taxon>
        <taxon>Mycetocola</taxon>
    </lineage>
</organism>
<evidence type="ECO:0000256" key="1">
    <source>
        <dbReference type="SAM" id="Coils"/>
    </source>
</evidence>
<dbReference type="RefSeq" id="WP_087135646.1">
    <property type="nucleotide sequence ID" value="NZ_FUKR01000001.1"/>
</dbReference>
<keyword evidence="5" id="KW-1185">Reference proteome</keyword>
<dbReference type="Proteomes" id="UP000196778">
    <property type="component" value="Unassembled WGS sequence"/>
</dbReference>
<name>A0A1R4I7S9_9MICO</name>
<gene>
    <name evidence="4" type="ORF">FM119_00010</name>
</gene>
<keyword evidence="3" id="KW-0812">Transmembrane</keyword>
<evidence type="ECO:0000256" key="2">
    <source>
        <dbReference type="SAM" id="MobiDB-lite"/>
    </source>
</evidence>
<reference evidence="5" key="1">
    <citation type="submission" date="2017-02" db="EMBL/GenBank/DDBJ databases">
        <authorList>
            <person name="Dridi B."/>
        </authorList>
    </citation>
    <scope>NUCLEOTIDE SEQUENCE [LARGE SCALE GENOMIC DNA]</scope>
    <source>
        <strain evidence="5">EB411</strain>
    </source>
</reference>